<dbReference type="EMBL" id="CP133612">
    <property type="protein sequence ID" value="WMV10298.1"/>
    <property type="molecule type" value="Genomic_DNA"/>
</dbReference>
<dbReference type="Proteomes" id="UP001234989">
    <property type="component" value="Chromosome 1"/>
</dbReference>
<keyword evidence="3" id="KW-1185">Reference proteome</keyword>
<dbReference type="Pfam" id="PF23622">
    <property type="entry name" value="LRR_At1g61320_AtMIF1"/>
    <property type="match status" value="1"/>
</dbReference>
<feature type="domain" description="F-box" evidence="1">
    <location>
        <begin position="34"/>
        <end position="81"/>
    </location>
</feature>
<dbReference type="InterPro" id="IPR036047">
    <property type="entry name" value="F-box-like_dom_sf"/>
</dbReference>
<dbReference type="InterPro" id="IPR055357">
    <property type="entry name" value="LRR_At1g61320_AtMIF1"/>
</dbReference>
<reference evidence="2" key="1">
    <citation type="submission" date="2023-08" db="EMBL/GenBank/DDBJ databases">
        <title>A de novo genome assembly of Solanum verrucosum Schlechtendal, a Mexican diploid species geographically isolated from the other diploid A-genome species in potato relatives.</title>
        <authorList>
            <person name="Hosaka K."/>
        </authorList>
    </citation>
    <scope>NUCLEOTIDE SEQUENCE</scope>
    <source>
        <tissue evidence="2">Young leaves</tissue>
    </source>
</reference>
<evidence type="ECO:0000313" key="3">
    <source>
        <dbReference type="Proteomes" id="UP001234989"/>
    </source>
</evidence>
<gene>
    <name evidence="2" type="ORF">MTR67_003683</name>
</gene>
<accession>A0AAF0TAM3</accession>
<dbReference type="PANTHER" id="PTHR31639">
    <property type="entry name" value="F-BOX PROTEIN-LIKE"/>
    <property type="match status" value="1"/>
</dbReference>
<protein>
    <recommendedName>
        <fullName evidence="1">F-box domain-containing protein</fullName>
    </recommendedName>
</protein>
<dbReference type="InterPro" id="IPR032675">
    <property type="entry name" value="LRR_dom_sf"/>
</dbReference>
<evidence type="ECO:0000259" key="1">
    <source>
        <dbReference type="PROSITE" id="PS50181"/>
    </source>
</evidence>
<organism evidence="2 3">
    <name type="scientific">Solanum verrucosum</name>
    <dbReference type="NCBI Taxonomy" id="315347"/>
    <lineage>
        <taxon>Eukaryota</taxon>
        <taxon>Viridiplantae</taxon>
        <taxon>Streptophyta</taxon>
        <taxon>Embryophyta</taxon>
        <taxon>Tracheophyta</taxon>
        <taxon>Spermatophyta</taxon>
        <taxon>Magnoliopsida</taxon>
        <taxon>eudicotyledons</taxon>
        <taxon>Gunneridae</taxon>
        <taxon>Pentapetalae</taxon>
        <taxon>asterids</taxon>
        <taxon>lamiids</taxon>
        <taxon>Solanales</taxon>
        <taxon>Solanaceae</taxon>
        <taxon>Solanoideae</taxon>
        <taxon>Solaneae</taxon>
        <taxon>Solanum</taxon>
    </lineage>
</organism>
<dbReference type="PROSITE" id="PS50181">
    <property type="entry name" value="FBOX"/>
    <property type="match status" value="1"/>
</dbReference>
<name>A0AAF0TAM3_SOLVR</name>
<dbReference type="InterPro" id="IPR001810">
    <property type="entry name" value="F-box_dom"/>
</dbReference>
<proteinExistence type="predicted"/>
<dbReference type="Gene3D" id="3.80.10.10">
    <property type="entry name" value="Ribonuclease Inhibitor"/>
    <property type="match status" value="1"/>
</dbReference>
<evidence type="ECO:0000313" key="2">
    <source>
        <dbReference type="EMBL" id="WMV10298.1"/>
    </source>
</evidence>
<dbReference type="AlphaFoldDB" id="A0AAF0TAM3"/>
<dbReference type="SUPFAM" id="SSF81383">
    <property type="entry name" value="F-box domain"/>
    <property type="match status" value="1"/>
</dbReference>
<dbReference type="PANTHER" id="PTHR31639:SF333">
    <property type="entry name" value="F-BOX DOMAIN, FBD DOMAIN, LEUCINE-RICH REPEAT DOMAIN, L DOMAIN-LIKE PROTEIN-RELATED"/>
    <property type="match status" value="1"/>
</dbReference>
<dbReference type="SUPFAM" id="SSF52047">
    <property type="entry name" value="RNI-like"/>
    <property type="match status" value="1"/>
</dbReference>
<feature type="non-terminal residue" evidence="2">
    <location>
        <position position="1"/>
    </location>
</feature>
<sequence>YCDYFSNTFNQTCHKIIHFLLADAKRVVGGGEREDRISKLPGNVMNRIVELLPVEDAAKTSILSKKWRYIWARLPNLWLNRAFWIYCTTQQIFRERVNTILLQHLGDIEKFHLVESVRSSLYAHTDRWLVYVTRKGVKELCLYMPDNRTYKVPSCVLNCPTLTHLELFKCLFKPPKSFVAFHHLINLRLQRITFVPTTEFYVIDCPLLVNLALVDCRGTQYLNIIVSSQLEHLVVHGCPYLDLNPFMNCKGLRKLQLEIDKVLDCNPNPKQDERSTLEKLLLSVATTLEFLHMGLSCLELLTADTISKCGPFASLQKLSLGIDLSKLHQTTCSLQLIKSCPNLSILQISVCASGDNAEAVLKYLDRPITCLDLRLNNLKYVVINCYECSKTELFFTKLLFACVPSLERMYIEQKKAIDSREESKIIKKLMCFLRASPSIFRIRKLRTTTYTSYIME</sequence>
<dbReference type="Pfam" id="PF00646">
    <property type="entry name" value="F-box"/>
    <property type="match status" value="1"/>
</dbReference>